<evidence type="ECO:0000313" key="10">
    <source>
        <dbReference type="Proteomes" id="UP000282674"/>
    </source>
</evidence>
<dbReference type="CDD" id="cd14014">
    <property type="entry name" value="STKc_PknB_like"/>
    <property type="match status" value="1"/>
</dbReference>
<evidence type="ECO:0000256" key="6">
    <source>
        <dbReference type="ARBA" id="ARBA00022840"/>
    </source>
</evidence>
<evidence type="ECO:0000256" key="3">
    <source>
        <dbReference type="ARBA" id="ARBA00022679"/>
    </source>
</evidence>
<keyword evidence="10" id="KW-1185">Reference proteome</keyword>
<dbReference type="PANTHER" id="PTHR43289">
    <property type="entry name" value="MITOGEN-ACTIVATED PROTEIN KINASE KINASE KINASE 20-RELATED"/>
    <property type="match status" value="1"/>
</dbReference>
<keyword evidence="3" id="KW-0808">Transferase</keyword>
<evidence type="ECO:0000256" key="5">
    <source>
        <dbReference type="ARBA" id="ARBA00022777"/>
    </source>
</evidence>
<evidence type="ECO:0000256" key="7">
    <source>
        <dbReference type="SAM" id="MobiDB-lite"/>
    </source>
</evidence>
<feature type="region of interest" description="Disordered" evidence="7">
    <location>
        <begin position="310"/>
        <end position="334"/>
    </location>
</feature>
<dbReference type="Gene3D" id="2.50.20.20">
    <property type="match status" value="1"/>
</dbReference>
<feature type="domain" description="Protein kinase" evidence="8">
    <location>
        <begin position="34"/>
        <end position="282"/>
    </location>
</feature>
<protein>
    <recommendedName>
        <fullName evidence="1">non-specific serine/threonine protein kinase</fullName>
        <ecNumber evidence="1">2.7.11.1</ecNumber>
    </recommendedName>
</protein>
<dbReference type="GO" id="GO:0004674">
    <property type="term" value="F:protein serine/threonine kinase activity"/>
    <property type="evidence" value="ECO:0007669"/>
    <property type="project" value="UniProtKB-KW"/>
</dbReference>
<dbReference type="Gene3D" id="3.30.200.20">
    <property type="entry name" value="Phosphorylase Kinase, domain 1"/>
    <property type="match status" value="1"/>
</dbReference>
<evidence type="ECO:0000256" key="1">
    <source>
        <dbReference type="ARBA" id="ARBA00012513"/>
    </source>
</evidence>
<keyword evidence="6" id="KW-0067">ATP-binding</keyword>
<evidence type="ECO:0000256" key="2">
    <source>
        <dbReference type="ARBA" id="ARBA00022527"/>
    </source>
</evidence>
<dbReference type="RefSeq" id="WP_122192527.1">
    <property type="nucleotide sequence ID" value="NZ_JBHSKC010000016.1"/>
</dbReference>
<gene>
    <name evidence="9" type="ORF">EBO15_01935</name>
</gene>
<comment type="caution">
    <text evidence="9">The sequence shown here is derived from an EMBL/GenBank/DDBJ whole genome shotgun (WGS) entry which is preliminary data.</text>
</comment>
<keyword evidence="2 9" id="KW-0723">Serine/threonine-protein kinase</keyword>
<proteinExistence type="predicted"/>
<reference evidence="9 10" key="1">
    <citation type="submission" date="2018-10" db="EMBL/GenBank/DDBJ databases">
        <title>Isolation from soil.</title>
        <authorList>
            <person name="Hu J."/>
        </authorList>
    </citation>
    <scope>NUCLEOTIDE SEQUENCE [LARGE SCALE GENOMIC DNA]</scope>
    <source>
        <strain evidence="9 10">NEAU-Ht49</strain>
    </source>
</reference>
<evidence type="ECO:0000256" key="4">
    <source>
        <dbReference type="ARBA" id="ARBA00022741"/>
    </source>
</evidence>
<dbReference type="EMBL" id="RFFG01000002">
    <property type="protein sequence ID" value="RMI47678.1"/>
    <property type="molecule type" value="Genomic_DNA"/>
</dbReference>
<dbReference type="SUPFAM" id="SSF56112">
    <property type="entry name" value="Protein kinase-like (PK-like)"/>
    <property type="match status" value="1"/>
</dbReference>
<keyword evidence="5 9" id="KW-0418">Kinase</keyword>
<dbReference type="PROSITE" id="PS50011">
    <property type="entry name" value="PROTEIN_KINASE_DOM"/>
    <property type="match status" value="1"/>
</dbReference>
<dbReference type="EC" id="2.7.11.1" evidence="1"/>
<dbReference type="AlphaFoldDB" id="A0A3M2MJW8"/>
<dbReference type="InterPro" id="IPR011009">
    <property type="entry name" value="Kinase-like_dom_sf"/>
</dbReference>
<dbReference type="Pfam" id="PF00069">
    <property type="entry name" value="Pkinase"/>
    <property type="match status" value="1"/>
</dbReference>
<organism evidence="9 10">
    <name type="scientific">Actinomadura harenae</name>
    <dbReference type="NCBI Taxonomy" id="2483351"/>
    <lineage>
        <taxon>Bacteria</taxon>
        <taxon>Bacillati</taxon>
        <taxon>Actinomycetota</taxon>
        <taxon>Actinomycetes</taxon>
        <taxon>Streptosporangiales</taxon>
        <taxon>Thermomonosporaceae</taxon>
        <taxon>Actinomadura</taxon>
    </lineage>
</organism>
<keyword evidence="4" id="KW-0547">Nucleotide-binding</keyword>
<dbReference type="InterPro" id="IPR000719">
    <property type="entry name" value="Prot_kinase_dom"/>
</dbReference>
<name>A0A3M2MJW8_9ACTN</name>
<feature type="region of interest" description="Disordered" evidence="7">
    <location>
        <begin position="360"/>
        <end position="390"/>
    </location>
</feature>
<dbReference type="PANTHER" id="PTHR43289:SF6">
    <property type="entry name" value="SERINE_THREONINE-PROTEIN KINASE NEKL-3"/>
    <property type="match status" value="1"/>
</dbReference>
<dbReference type="GO" id="GO:0005524">
    <property type="term" value="F:ATP binding"/>
    <property type="evidence" value="ECO:0007669"/>
    <property type="project" value="UniProtKB-KW"/>
</dbReference>
<accession>A0A3M2MJW8</accession>
<sequence length="586" mass="60583">MSVSRAAAPPGFHRRRRIGGMAHTVVDGWTVPGFTHERDLGGGSAGRVVLGVDDMTQTKVAIRYLDKRLEADEALLSRYRMVARRLSQLEDPNVVDLYDFVENPSPSGGTAIVMERAEGVSLRRILASRGPAGPLAALSALGGVLLGLAAGEGREVVHGALRPSNVMVAPGGEARLTDFGLGFGPAAGPAYAAPELWEGASPSVASDLYAAAAIFFECLTGRPPFTARSASGWGRAHRETPIPVDQVPGPLRDLLAHGLAKEPEKRPTSAADFAAELEEAAVAAYGPSWEAQGRGRLAELVGEAAAIPEPAPPKIRVTGQNRIAAPSGGGRGGGRRKAVVALAALVVVGGGAGGAYFAMGGKKSGDDPPHPSQEASTAAPTPPVPQGPGAALAAQIRDATTRTPSASFTFRRSGPGVNVTAHGSFTLVTGAEPSYTMQLTGSGDTKRAGRTIVIGGNAYVRAGKTWRQTPVSAKGYPSLAAQIRSAGSVSALTALLENSTKFQHTGAVYQGTASLAALGQQPGFGALYADLARATGAQEITFFLRVDKANRPVQLKLRAGAKPHWLLTNYTEWAHKPPIAAPKTGA</sequence>
<dbReference type="Gene3D" id="1.10.510.10">
    <property type="entry name" value="Transferase(Phosphotransferase) domain 1"/>
    <property type="match status" value="1"/>
</dbReference>
<dbReference type="Proteomes" id="UP000282674">
    <property type="component" value="Unassembled WGS sequence"/>
</dbReference>
<evidence type="ECO:0000313" key="9">
    <source>
        <dbReference type="EMBL" id="RMI47678.1"/>
    </source>
</evidence>
<evidence type="ECO:0000259" key="8">
    <source>
        <dbReference type="PROSITE" id="PS50011"/>
    </source>
</evidence>